<protein>
    <submittedName>
        <fullName evidence="2">Uncharacterized protein</fullName>
    </submittedName>
</protein>
<gene>
    <name evidence="2" type="ORF">ACHHYP_08369</name>
</gene>
<keyword evidence="3" id="KW-1185">Reference proteome</keyword>
<evidence type="ECO:0000256" key="1">
    <source>
        <dbReference type="SAM" id="MobiDB-lite"/>
    </source>
</evidence>
<dbReference type="STRING" id="1202772.A0A1V9ZKW5"/>
<feature type="region of interest" description="Disordered" evidence="1">
    <location>
        <begin position="34"/>
        <end position="270"/>
    </location>
</feature>
<dbReference type="AlphaFoldDB" id="A0A1V9ZKW5"/>
<feature type="compositionally biased region" description="Polar residues" evidence="1">
    <location>
        <begin position="121"/>
        <end position="132"/>
    </location>
</feature>
<dbReference type="EMBL" id="JNBR01000082">
    <property type="protein sequence ID" value="OQR98628.1"/>
    <property type="molecule type" value="Genomic_DNA"/>
</dbReference>
<evidence type="ECO:0000313" key="3">
    <source>
        <dbReference type="Proteomes" id="UP000243579"/>
    </source>
</evidence>
<feature type="compositionally biased region" description="Basic and acidic residues" evidence="1">
    <location>
        <begin position="80"/>
        <end position="92"/>
    </location>
</feature>
<feature type="region of interest" description="Disordered" evidence="1">
    <location>
        <begin position="359"/>
        <end position="415"/>
    </location>
</feature>
<sequence>MASKAGPAVLVAVVGLIGFATFVAYELYLKEDKKAQPKNRSISLAKASTTSQLPPSPRKATSPKQTAHTAPPPPPPMEESTTKSRTHSDAKDSPLSPKPTSPVVSIVQSPPAAAARKISDGSGTPKTTSRKNSVADEVPASPKVASRKNSIADEVPASPKVASRKNSIADEVSTSPKVASRKNSTSDAPASPKVASRKNSVTAEVPASPKVTSRKNSVGDEVPASPKVASRKNSTSDSPASPKVASRKNSAEASPVVVSRKNSVEASPVLVSRKSSAAEAVLEAPLDPTAVTLEVAASFVDDVVAMAADDAATKDAMSQSVTSDGFVELRHADAGDIVEQVEQVVMECEDADTSVAQVEDKPAALAVEIPEAETTATAEDKDSPTADETAAGAEAKTTPTSGKNKKKKKKKKGKK</sequence>
<proteinExistence type="predicted"/>
<evidence type="ECO:0000313" key="2">
    <source>
        <dbReference type="EMBL" id="OQR98628.1"/>
    </source>
</evidence>
<comment type="caution">
    <text evidence="2">The sequence shown here is derived from an EMBL/GenBank/DDBJ whole genome shotgun (WGS) entry which is preliminary data.</text>
</comment>
<dbReference type="Proteomes" id="UP000243579">
    <property type="component" value="Unassembled WGS sequence"/>
</dbReference>
<reference evidence="2 3" key="1">
    <citation type="journal article" date="2014" name="Genome Biol. Evol.">
        <title>The secreted proteins of Achlya hypogyna and Thraustotheca clavata identify the ancestral oomycete secretome and reveal gene acquisitions by horizontal gene transfer.</title>
        <authorList>
            <person name="Misner I."/>
            <person name="Blouin N."/>
            <person name="Leonard G."/>
            <person name="Richards T.A."/>
            <person name="Lane C.E."/>
        </authorList>
    </citation>
    <scope>NUCLEOTIDE SEQUENCE [LARGE SCALE GENOMIC DNA]</scope>
    <source>
        <strain evidence="2 3">ATCC 48635</strain>
    </source>
</reference>
<organism evidence="2 3">
    <name type="scientific">Achlya hypogyna</name>
    <name type="common">Oomycete</name>
    <name type="synonym">Protoachlya hypogyna</name>
    <dbReference type="NCBI Taxonomy" id="1202772"/>
    <lineage>
        <taxon>Eukaryota</taxon>
        <taxon>Sar</taxon>
        <taxon>Stramenopiles</taxon>
        <taxon>Oomycota</taxon>
        <taxon>Saprolegniomycetes</taxon>
        <taxon>Saprolegniales</taxon>
        <taxon>Achlyaceae</taxon>
        <taxon>Achlya</taxon>
    </lineage>
</organism>
<name>A0A1V9ZKW5_ACHHY</name>
<feature type="compositionally biased region" description="Polar residues" evidence="1">
    <location>
        <begin position="172"/>
        <end position="188"/>
    </location>
</feature>
<feature type="compositionally biased region" description="Basic residues" evidence="1">
    <location>
        <begin position="403"/>
        <end position="415"/>
    </location>
</feature>
<accession>A0A1V9ZKW5</accession>
<feature type="compositionally biased region" description="Polar residues" evidence="1">
    <location>
        <begin position="38"/>
        <end position="53"/>
    </location>
</feature>